<evidence type="ECO:0000313" key="2">
    <source>
        <dbReference type="Proteomes" id="UP000004968"/>
    </source>
</evidence>
<sequence>MKPAGAVLRVLQYFMRMSSYKLQKHEKKQESIRNCFFFCSRIVPSSGQDRQNAL</sequence>
<comment type="caution">
    <text evidence="1">The sequence shown here is derived from an EMBL/GenBank/DDBJ whole genome shotgun (WGS) entry which is preliminary data.</text>
</comment>
<organism evidence="1 2">
    <name type="scientific">Hungatella hathewayi DSM 13479</name>
    <dbReference type="NCBI Taxonomy" id="566550"/>
    <lineage>
        <taxon>Bacteria</taxon>
        <taxon>Bacillati</taxon>
        <taxon>Bacillota</taxon>
        <taxon>Clostridia</taxon>
        <taxon>Lachnospirales</taxon>
        <taxon>Lachnospiraceae</taxon>
        <taxon>Hungatella</taxon>
    </lineage>
</organism>
<dbReference type="HOGENOM" id="CLU_3044186_0_0_9"/>
<protein>
    <submittedName>
        <fullName evidence="1">Uncharacterized protein</fullName>
    </submittedName>
</protein>
<reference evidence="1 2" key="1">
    <citation type="submission" date="2010-01" db="EMBL/GenBank/DDBJ databases">
        <authorList>
            <person name="Weinstock G."/>
            <person name="Sodergren E."/>
            <person name="Clifton S."/>
            <person name="Fulton L."/>
            <person name="Fulton B."/>
            <person name="Courtney L."/>
            <person name="Fronick C."/>
            <person name="Harrison M."/>
            <person name="Strong C."/>
            <person name="Farmer C."/>
            <person name="Delahaunty K."/>
            <person name="Markovic C."/>
            <person name="Hall O."/>
            <person name="Minx P."/>
            <person name="Tomlinson C."/>
            <person name="Mitreva M."/>
            <person name="Nelson J."/>
            <person name="Hou S."/>
            <person name="Wollam A."/>
            <person name="Pepin K.H."/>
            <person name="Johnson M."/>
            <person name="Bhonagiri V."/>
            <person name="Nash W.E."/>
            <person name="Warren W."/>
            <person name="Chinwalla A."/>
            <person name="Mardis E.R."/>
            <person name="Wilson R.K."/>
        </authorList>
    </citation>
    <scope>NUCLEOTIDE SEQUENCE [LARGE SCALE GENOMIC DNA]</scope>
    <source>
        <strain evidence="1 2">DSM 13479</strain>
    </source>
</reference>
<gene>
    <name evidence="1" type="ORF">CLOSTHATH_04401</name>
</gene>
<proteinExistence type="predicted"/>
<dbReference type="EMBL" id="ACIO01000400">
    <property type="protein sequence ID" value="EFC97396.1"/>
    <property type="molecule type" value="Genomic_DNA"/>
</dbReference>
<name>D3ALA5_9FIRM</name>
<evidence type="ECO:0000313" key="1">
    <source>
        <dbReference type="EMBL" id="EFC97396.1"/>
    </source>
</evidence>
<dbReference type="AlphaFoldDB" id="D3ALA5"/>
<dbReference type="Proteomes" id="UP000004968">
    <property type="component" value="Unassembled WGS sequence"/>
</dbReference>
<accession>D3ALA5</accession>